<keyword evidence="5" id="KW-1133">Transmembrane helix</keyword>
<keyword evidence="7" id="KW-0408">Iron</keyword>
<evidence type="ECO:0000313" key="13">
    <source>
        <dbReference type="Proteomes" id="UP000664859"/>
    </source>
</evidence>
<comment type="cofactor">
    <cofactor evidence="1">
        <name>heme b</name>
        <dbReference type="ChEBI" id="CHEBI:60344"/>
    </cofactor>
</comment>
<evidence type="ECO:0000256" key="7">
    <source>
        <dbReference type="ARBA" id="ARBA00023004"/>
    </source>
</evidence>
<evidence type="ECO:0000256" key="5">
    <source>
        <dbReference type="ARBA" id="ARBA00022989"/>
    </source>
</evidence>
<keyword evidence="6" id="KW-0560">Oxidoreductase</keyword>
<dbReference type="EMBL" id="JAFCMP010000079">
    <property type="protein sequence ID" value="KAG5188010.1"/>
    <property type="molecule type" value="Genomic_DNA"/>
</dbReference>
<comment type="caution">
    <text evidence="12">The sequence shown here is derived from an EMBL/GenBank/DDBJ whole genome shotgun (WGS) entry which is preliminary data.</text>
</comment>
<keyword evidence="4" id="KW-0479">Metal-binding</keyword>
<dbReference type="InterPro" id="IPR003780">
    <property type="entry name" value="COX15/CtaA_fam"/>
</dbReference>
<keyword evidence="13" id="KW-1185">Reference proteome</keyword>
<sequence>MVTVGGMTRLTRSGLSMTDWKLQGSMPPMNAAEWEAEFNRYKQFPEYQQRRQQGMTVDDFKSIFWWEYGHRMLGRALGVVYGAPLLYFAARGALPPHIRARAAALLVLGGTQGLVGWWMVKSGLQEETAAKLGEGEGAQVRVSPYRLATHLAMAFTTFGLLVHTGLDALRGPGAANEALAAFGKQLLAPAGVLRRATIGTAALAFVTAMSGAFVAGNDAGHAYNTFPKMTYDRWLPEEILNMQPLWRNFFENTATVQASHRTLAFTTLGAVAATLLAARRGGAGALWSALPAEARRAQLAMATVATGQVTLGVATLLLYVPLPLAAAHQAGALALLGTSVWSVHALRFARGGALRLAAQRAAKP</sequence>
<dbReference type="GO" id="GO:0046872">
    <property type="term" value="F:metal ion binding"/>
    <property type="evidence" value="ECO:0007669"/>
    <property type="project" value="UniProtKB-KW"/>
</dbReference>
<keyword evidence="8" id="KW-0350">Heme biosynthesis</keyword>
<dbReference type="AlphaFoldDB" id="A0A835Z6N7"/>
<keyword evidence="9" id="KW-0472">Membrane</keyword>
<evidence type="ECO:0000313" key="12">
    <source>
        <dbReference type="EMBL" id="KAG5188010.1"/>
    </source>
</evidence>
<dbReference type="PANTHER" id="PTHR23289">
    <property type="entry name" value="CYTOCHROME C OXIDASE ASSEMBLY PROTEIN COX15"/>
    <property type="match status" value="1"/>
</dbReference>
<comment type="catalytic activity">
    <reaction evidence="11">
        <text>Fe(II)-heme o + 2 A + H2O = Fe(II)-heme a + 2 AH2</text>
        <dbReference type="Rhea" id="RHEA:63388"/>
        <dbReference type="ChEBI" id="CHEBI:13193"/>
        <dbReference type="ChEBI" id="CHEBI:15377"/>
        <dbReference type="ChEBI" id="CHEBI:17499"/>
        <dbReference type="ChEBI" id="CHEBI:60530"/>
        <dbReference type="ChEBI" id="CHEBI:61715"/>
        <dbReference type="EC" id="1.17.99.9"/>
    </reaction>
    <physiologicalReaction direction="left-to-right" evidence="11">
        <dbReference type="Rhea" id="RHEA:63389"/>
    </physiologicalReaction>
</comment>
<accession>A0A835Z6N7</accession>
<dbReference type="GO" id="GO:0016653">
    <property type="term" value="F:oxidoreductase activity, acting on NAD(P)H, heme protein as acceptor"/>
    <property type="evidence" value="ECO:0007669"/>
    <property type="project" value="TreeGrafter"/>
</dbReference>
<evidence type="ECO:0000256" key="6">
    <source>
        <dbReference type="ARBA" id="ARBA00023002"/>
    </source>
</evidence>
<dbReference type="GO" id="GO:0005743">
    <property type="term" value="C:mitochondrial inner membrane"/>
    <property type="evidence" value="ECO:0007669"/>
    <property type="project" value="TreeGrafter"/>
</dbReference>
<dbReference type="OrthoDB" id="1726137at2759"/>
<name>A0A835Z6N7_9STRA</name>
<dbReference type="Proteomes" id="UP000664859">
    <property type="component" value="Unassembled WGS sequence"/>
</dbReference>
<dbReference type="PANTHER" id="PTHR23289:SF2">
    <property type="entry name" value="CYTOCHROME C OXIDASE ASSEMBLY PROTEIN COX15 HOMOLOG"/>
    <property type="match status" value="1"/>
</dbReference>
<dbReference type="GO" id="GO:0006784">
    <property type="term" value="P:heme A biosynthetic process"/>
    <property type="evidence" value="ECO:0007669"/>
    <property type="project" value="InterPro"/>
</dbReference>
<evidence type="ECO:0000256" key="9">
    <source>
        <dbReference type="ARBA" id="ARBA00023136"/>
    </source>
</evidence>
<evidence type="ECO:0000256" key="3">
    <source>
        <dbReference type="ARBA" id="ARBA00022692"/>
    </source>
</evidence>
<evidence type="ECO:0000256" key="8">
    <source>
        <dbReference type="ARBA" id="ARBA00023133"/>
    </source>
</evidence>
<reference evidence="12" key="1">
    <citation type="submission" date="2021-02" db="EMBL/GenBank/DDBJ databases">
        <title>First Annotated Genome of the Yellow-green Alga Tribonema minus.</title>
        <authorList>
            <person name="Mahan K.M."/>
        </authorList>
    </citation>
    <scope>NUCLEOTIDE SEQUENCE</scope>
    <source>
        <strain evidence="12">UTEX B ZZ1240</strain>
    </source>
</reference>
<dbReference type="Pfam" id="PF02628">
    <property type="entry name" value="COX15-CtaA"/>
    <property type="match status" value="1"/>
</dbReference>
<evidence type="ECO:0000256" key="11">
    <source>
        <dbReference type="ARBA" id="ARBA00048044"/>
    </source>
</evidence>
<evidence type="ECO:0000256" key="10">
    <source>
        <dbReference type="ARBA" id="ARBA00044501"/>
    </source>
</evidence>
<dbReference type="InterPro" id="IPR023754">
    <property type="entry name" value="HemeA_Synthase_type2"/>
</dbReference>
<dbReference type="GO" id="GO:0120547">
    <property type="term" value="F:heme A synthase activity"/>
    <property type="evidence" value="ECO:0007669"/>
    <property type="project" value="UniProtKB-EC"/>
</dbReference>
<keyword evidence="3" id="KW-0812">Transmembrane</keyword>
<comment type="subcellular location">
    <subcellularLocation>
        <location evidence="2">Membrane</location>
        <topology evidence="2">Multi-pass membrane protein</topology>
    </subcellularLocation>
</comment>
<comment type="pathway">
    <text evidence="10">Porphyrin-containing compound metabolism; heme A biosynthesis; heme A from heme O: step 1/1.</text>
</comment>
<evidence type="ECO:0000256" key="1">
    <source>
        <dbReference type="ARBA" id="ARBA00001970"/>
    </source>
</evidence>
<evidence type="ECO:0000256" key="4">
    <source>
        <dbReference type="ARBA" id="ARBA00022723"/>
    </source>
</evidence>
<proteinExistence type="predicted"/>
<evidence type="ECO:0000256" key="2">
    <source>
        <dbReference type="ARBA" id="ARBA00004141"/>
    </source>
</evidence>
<gene>
    <name evidence="12" type="ORF">JKP88DRAFT_184976</name>
</gene>
<protein>
    <submittedName>
        <fullName evidence="12">COX15-like protein</fullName>
    </submittedName>
</protein>
<organism evidence="12 13">
    <name type="scientific">Tribonema minus</name>
    <dbReference type="NCBI Taxonomy" id="303371"/>
    <lineage>
        <taxon>Eukaryota</taxon>
        <taxon>Sar</taxon>
        <taxon>Stramenopiles</taxon>
        <taxon>Ochrophyta</taxon>
        <taxon>PX clade</taxon>
        <taxon>Xanthophyceae</taxon>
        <taxon>Tribonematales</taxon>
        <taxon>Tribonemataceae</taxon>
        <taxon>Tribonema</taxon>
    </lineage>
</organism>